<keyword evidence="1" id="KW-0934">Plastid</keyword>
<geneLocation type="chloroplast" evidence="1"/>
<dbReference type="AlphaFoldDB" id="A0A1Z1MCN4"/>
<evidence type="ECO:0000313" key="1">
    <source>
        <dbReference type="EMBL" id="ARW63689.1"/>
    </source>
</evidence>
<dbReference type="EMBL" id="MF101429">
    <property type="protein sequence ID" value="ARW63689.1"/>
    <property type="molecule type" value="Genomic_DNA"/>
</dbReference>
<protein>
    <submittedName>
        <fullName evidence="1">Uncharacterized protein</fullName>
    </submittedName>
</protein>
<keyword evidence="1" id="KW-0150">Chloroplast</keyword>
<reference evidence="1" key="1">
    <citation type="journal article" date="2017" name="J. Phycol.">
        <title>Analysis of chloroplast genomes and a supermatrix inform reclassification of the Rhodomelaceae (Rhodophyta).</title>
        <authorList>
            <person name="Diaz-Tapia P."/>
            <person name="Maggs C.A."/>
            <person name="West J.A."/>
            <person name="Verbruggen H."/>
        </authorList>
    </citation>
    <scope>NUCLEOTIDE SEQUENCE</scope>
    <source>
        <strain evidence="1">PD620</strain>
    </source>
</reference>
<name>A0A1Z1MCN4_9FLOR</name>
<gene>
    <name evidence="1" type="primary">orf36</name>
</gene>
<accession>A0A1Z1MCN4</accession>
<sequence>MYNIYKYYTKIYLNTIKYYKIFYNSLIIRKHIQNIH</sequence>
<organism evidence="1">
    <name type="scientific">Chondria sp.</name>
    <name type="common">in: red algae</name>
    <dbReference type="NCBI Taxonomy" id="1982705"/>
    <lineage>
        <taxon>Eukaryota</taxon>
        <taxon>Rhodophyta</taxon>
        <taxon>Florideophyceae</taxon>
        <taxon>Rhodymeniophycidae</taxon>
        <taxon>Ceramiales</taxon>
        <taxon>Rhodomelaceae</taxon>
        <taxon>Chondrieae</taxon>
        <taxon>Chondria</taxon>
    </lineage>
</organism>
<proteinExistence type="predicted"/>